<dbReference type="GO" id="GO:0051225">
    <property type="term" value="P:spindle assembly"/>
    <property type="evidence" value="ECO:0007669"/>
    <property type="project" value="TreeGrafter"/>
</dbReference>
<keyword evidence="2" id="KW-1185">Reference proteome</keyword>
<dbReference type="PANTHER" id="PTHR31807">
    <property type="entry name" value="AUGMIN FAMILY MEMBER"/>
    <property type="match status" value="1"/>
</dbReference>
<accession>A0AAN9PL37</accession>
<name>A0AAN9PL37_CLITE</name>
<dbReference type="GO" id="GO:0005880">
    <property type="term" value="C:nuclear microtubule"/>
    <property type="evidence" value="ECO:0007669"/>
    <property type="project" value="TreeGrafter"/>
</dbReference>
<dbReference type="PANTHER" id="PTHR31807:SF37">
    <property type="entry name" value="HAUS AUGMIN-LIKE COMPLEX SUBUNIT 8"/>
    <property type="match status" value="1"/>
</dbReference>
<evidence type="ECO:0000313" key="1">
    <source>
        <dbReference type="EMBL" id="KAK7301774.1"/>
    </source>
</evidence>
<dbReference type="Proteomes" id="UP001359559">
    <property type="component" value="Unassembled WGS sequence"/>
</dbReference>
<dbReference type="AlphaFoldDB" id="A0AAN9PL37"/>
<sequence length="80" mass="8695">MLINYVFSTTNTCNGGLPMVVEDLQASTLRLPVTGEEMVNIERLKVEGMNTLISEVAITAAQEKTMLDECEMLLASVAAM</sequence>
<dbReference type="GO" id="GO:0005737">
    <property type="term" value="C:cytoplasm"/>
    <property type="evidence" value="ECO:0007669"/>
    <property type="project" value="TreeGrafter"/>
</dbReference>
<protein>
    <submittedName>
        <fullName evidence="1">Uncharacterized protein</fullName>
    </submittedName>
</protein>
<organism evidence="1 2">
    <name type="scientific">Clitoria ternatea</name>
    <name type="common">Butterfly pea</name>
    <dbReference type="NCBI Taxonomy" id="43366"/>
    <lineage>
        <taxon>Eukaryota</taxon>
        <taxon>Viridiplantae</taxon>
        <taxon>Streptophyta</taxon>
        <taxon>Embryophyta</taxon>
        <taxon>Tracheophyta</taxon>
        <taxon>Spermatophyta</taxon>
        <taxon>Magnoliopsida</taxon>
        <taxon>eudicotyledons</taxon>
        <taxon>Gunneridae</taxon>
        <taxon>Pentapetalae</taxon>
        <taxon>rosids</taxon>
        <taxon>fabids</taxon>
        <taxon>Fabales</taxon>
        <taxon>Fabaceae</taxon>
        <taxon>Papilionoideae</taxon>
        <taxon>50 kb inversion clade</taxon>
        <taxon>NPAAA clade</taxon>
        <taxon>indigoferoid/millettioid clade</taxon>
        <taxon>Phaseoleae</taxon>
        <taxon>Clitoria</taxon>
    </lineage>
</organism>
<evidence type="ECO:0000313" key="2">
    <source>
        <dbReference type="Proteomes" id="UP001359559"/>
    </source>
</evidence>
<dbReference type="EMBL" id="JAYKXN010000003">
    <property type="protein sequence ID" value="KAK7301774.1"/>
    <property type="molecule type" value="Genomic_DNA"/>
</dbReference>
<comment type="caution">
    <text evidence="1">The sequence shown here is derived from an EMBL/GenBank/DDBJ whole genome shotgun (WGS) entry which is preliminary data.</text>
</comment>
<gene>
    <name evidence="1" type="ORF">RJT34_12649</name>
</gene>
<reference evidence="1 2" key="1">
    <citation type="submission" date="2024-01" db="EMBL/GenBank/DDBJ databases">
        <title>The genomes of 5 underutilized Papilionoideae crops provide insights into root nodulation and disease resistance.</title>
        <authorList>
            <person name="Yuan L."/>
        </authorList>
    </citation>
    <scope>NUCLEOTIDE SEQUENCE [LARGE SCALE GENOMIC DNA]</scope>
    <source>
        <strain evidence="1">LY-2023</strain>
        <tissue evidence="1">Leaf</tissue>
    </source>
</reference>
<proteinExistence type="predicted"/>
<dbReference type="GO" id="GO:0008017">
    <property type="term" value="F:microtubule binding"/>
    <property type="evidence" value="ECO:0007669"/>
    <property type="project" value="TreeGrafter"/>
</dbReference>